<dbReference type="InterPro" id="IPR007393">
    <property type="entry name" value="YlxR_dom"/>
</dbReference>
<reference evidence="2 3" key="1">
    <citation type="submission" date="2018-06" db="EMBL/GenBank/DDBJ databases">
        <authorList>
            <consortium name="Pathogen Informatics"/>
            <person name="Doyle S."/>
        </authorList>
    </citation>
    <scope>NUCLEOTIDE SEQUENCE [LARGE SCALE GENOMIC DNA]</scope>
    <source>
        <strain evidence="2 3">NCTC10571</strain>
    </source>
</reference>
<dbReference type="AlphaFoldDB" id="A0A378NRA1"/>
<sequence>MKKLPVRLCVGCQEPHNKREMIRIVKSPEGEFSVDFTGKKSGRGAYICKNIECLNTAVKQRRLEKSFKCQIDNSVYEQLKEEFAKLDEQ</sequence>
<gene>
    <name evidence="2" type="ORF">NCTC10571_01074</name>
</gene>
<dbReference type="InterPro" id="IPR035931">
    <property type="entry name" value="YlxR-like_sf"/>
</dbReference>
<dbReference type="RefSeq" id="WP_008538078.1">
    <property type="nucleotide sequence ID" value="NZ_UGPP01000001.1"/>
</dbReference>
<dbReference type="PANTHER" id="PTHR34215">
    <property type="entry name" value="BLL0784 PROTEIN"/>
    <property type="match status" value="1"/>
</dbReference>
<dbReference type="EMBL" id="UGPP01000001">
    <property type="protein sequence ID" value="STY70924.1"/>
    <property type="molecule type" value="Genomic_DNA"/>
</dbReference>
<organism evidence="2 3">
    <name type="scientific">Megamonas hypermegale</name>
    <dbReference type="NCBI Taxonomy" id="158847"/>
    <lineage>
        <taxon>Bacteria</taxon>
        <taxon>Bacillati</taxon>
        <taxon>Bacillota</taxon>
        <taxon>Negativicutes</taxon>
        <taxon>Selenomonadales</taxon>
        <taxon>Selenomonadaceae</taxon>
        <taxon>Megamonas</taxon>
    </lineage>
</organism>
<dbReference type="InterPro" id="IPR037465">
    <property type="entry name" value="YlxR"/>
</dbReference>
<dbReference type="Gene3D" id="3.30.1230.10">
    <property type="entry name" value="YlxR-like"/>
    <property type="match status" value="1"/>
</dbReference>
<dbReference type="GeneID" id="62778474"/>
<dbReference type="STRING" id="1122216.GCA_000423385_01821"/>
<dbReference type="CDD" id="cd00279">
    <property type="entry name" value="YlxR"/>
    <property type="match status" value="1"/>
</dbReference>
<accession>A0A378NRA1</accession>
<feature type="domain" description="YlxR" evidence="1">
    <location>
        <begin position="7"/>
        <end position="80"/>
    </location>
</feature>
<dbReference type="NCBIfam" id="NF047356">
    <property type="entry name" value="RNA_bind_RnpM"/>
    <property type="match status" value="1"/>
</dbReference>
<protein>
    <submittedName>
        <fullName evidence="2">Protein of uncharacterized function (DUF448)</fullName>
    </submittedName>
</protein>
<evidence type="ECO:0000313" key="3">
    <source>
        <dbReference type="Proteomes" id="UP000255234"/>
    </source>
</evidence>
<evidence type="ECO:0000313" key="2">
    <source>
        <dbReference type="EMBL" id="STY70924.1"/>
    </source>
</evidence>
<evidence type="ECO:0000259" key="1">
    <source>
        <dbReference type="Pfam" id="PF04296"/>
    </source>
</evidence>
<dbReference type="Pfam" id="PF04296">
    <property type="entry name" value="YlxR"/>
    <property type="match status" value="1"/>
</dbReference>
<proteinExistence type="predicted"/>
<dbReference type="Proteomes" id="UP000255234">
    <property type="component" value="Unassembled WGS sequence"/>
</dbReference>
<dbReference type="PANTHER" id="PTHR34215:SF1">
    <property type="entry name" value="YLXR DOMAIN-CONTAINING PROTEIN"/>
    <property type="match status" value="1"/>
</dbReference>
<name>A0A378NRA1_9FIRM</name>
<dbReference type="SUPFAM" id="SSF64376">
    <property type="entry name" value="YlxR-like"/>
    <property type="match status" value="1"/>
</dbReference>